<organism evidence="1 2">
    <name type="scientific">Methylobacterium gnaphalii</name>
    <dbReference type="NCBI Taxonomy" id="1010610"/>
    <lineage>
        <taxon>Bacteria</taxon>
        <taxon>Pseudomonadati</taxon>
        <taxon>Pseudomonadota</taxon>
        <taxon>Alphaproteobacteria</taxon>
        <taxon>Hyphomicrobiales</taxon>
        <taxon>Methylobacteriaceae</taxon>
        <taxon>Methylobacterium</taxon>
    </lineage>
</organism>
<comment type="caution">
    <text evidence="1">The sequence shown here is derived from an EMBL/GenBank/DDBJ whole genome shotgun (WGS) entry which is preliminary data.</text>
</comment>
<keyword evidence="1" id="KW-0378">Hydrolase</keyword>
<gene>
    <name evidence="1" type="ORF">MGN01_06540</name>
</gene>
<dbReference type="SUPFAM" id="SSF53474">
    <property type="entry name" value="alpha/beta-Hydrolases"/>
    <property type="match status" value="1"/>
</dbReference>
<dbReference type="InterPro" id="IPR010662">
    <property type="entry name" value="RBBP9/YdeN"/>
</dbReference>
<evidence type="ECO:0000313" key="1">
    <source>
        <dbReference type="EMBL" id="GEP08809.1"/>
    </source>
</evidence>
<dbReference type="Pfam" id="PF06821">
    <property type="entry name" value="Ser_hydrolase"/>
    <property type="match status" value="1"/>
</dbReference>
<proteinExistence type="predicted"/>
<dbReference type="Gene3D" id="3.40.50.1820">
    <property type="entry name" value="alpha/beta hydrolase"/>
    <property type="match status" value="1"/>
</dbReference>
<evidence type="ECO:0000313" key="2">
    <source>
        <dbReference type="Proteomes" id="UP000321750"/>
    </source>
</evidence>
<reference evidence="1 2" key="1">
    <citation type="submission" date="2019-07" db="EMBL/GenBank/DDBJ databases">
        <title>Whole genome shotgun sequence of Methylobacterium gnaphalii NBRC 107716.</title>
        <authorList>
            <person name="Hosoyama A."/>
            <person name="Uohara A."/>
            <person name="Ohji S."/>
            <person name="Ichikawa N."/>
        </authorList>
    </citation>
    <scope>NUCLEOTIDE SEQUENCE [LARGE SCALE GENOMIC DNA]</scope>
    <source>
        <strain evidence="1 2">NBRC 107716</strain>
    </source>
</reference>
<dbReference type="EMBL" id="BJZV01000002">
    <property type="protein sequence ID" value="GEP08809.1"/>
    <property type="molecule type" value="Genomic_DNA"/>
</dbReference>
<dbReference type="InterPro" id="IPR029058">
    <property type="entry name" value="AB_hydrolase_fold"/>
</dbReference>
<protein>
    <submittedName>
        <fullName evidence="1">Alpha/beta hydrolase</fullName>
    </submittedName>
</protein>
<sequence>MKTGDCDILILPGFAGSGEDHWQARWASRLRTGRVVEQADWHNPDPEAWRSRIVAAVEEATRPVVLIAHSLGVVAAVEAASRFPKDVVRGAMLVAFPDIETCQDLPASVRSFAPVPRDRLTFPTLVVASRTDPYCSYERAEEFATAWGAEIVDAGEAGHINIASGHGPWPEGMMRLAGFMQTIN</sequence>
<accession>A0A512JFU0</accession>
<dbReference type="GO" id="GO:0016787">
    <property type="term" value="F:hydrolase activity"/>
    <property type="evidence" value="ECO:0007669"/>
    <property type="project" value="UniProtKB-KW"/>
</dbReference>
<name>A0A512JFU0_9HYPH</name>
<dbReference type="RefSeq" id="WP_147045129.1">
    <property type="nucleotide sequence ID" value="NZ_BJZV01000002.1"/>
</dbReference>
<dbReference type="OrthoDB" id="9804993at2"/>
<keyword evidence="2" id="KW-1185">Reference proteome</keyword>
<dbReference type="Proteomes" id="UP000321750">
    <property type="component" value="Unassembled WGS sequence"/>
</dbReference>
<dbReference type="AlphaFoldDB" id="A0A512JFU0"/>